<evidence type="ECO:0000256" key="1">
    <source>
        <dbReference type="SAM" id="SignalP"/>
    </source>
</evidence>
<feature type="domain" description="DUF547" evidence="2">
    <location>
        <begin position="69"/>
        <end position="169"/>
    </location>
</feature>
<evidence type="ECO:0000259" key="2">
    <source>
        <dbReference type="Pfam" id="PF04784"/>
    </source>
</evidence>
<keyword evidence="1" id="KW-0732">Signal</keyword>
<dbReference type="OrthoDB" id="526867at2"/>
<gene>
    <name evidence="3" type="ORF">MYP_2119</name>
</gene>
<accession>A0A098LD90</accession>
<dbReference type="Proteomes" id="UP000030185">
    <property type="component" value="Unassembled WGS sequence"/>
</dbReference>
<dbReference type="RefSeq" id="WP_045462399.1">
    <property type="nucleotide sequence ID" value="NZ_BBLT01000003.1"/>
</dbReference>
<evidence type="ECO:0000313" key="3">
    <source>
        <dbReference type="EMBL" id="GAL84891.1"/>
    </source>
</evidence>
<feature type="chain" id="PRO_5001944949" description="DUF547 domain-containing protein" evidence="1">
    <location>
        <begin position="20"/>
        <end position="237"/>
    </location>
</feature>
<proteinExistence type="predicted"/>
<dbReference type="InterPro" id="IPR006869">
    <property type="entry name" value="DUF547"/>
</dbReference>
<protein>
    <recommendedName>
        <fullName evidence="2">DUF547 domain-containing protein</fullName>
    </recommendedName>
</protein>
<keyword evidence="4" id="KW-1185">Reference proteome</keyword>
<comment type="caution">
    <text evidence="3">The sequence shown here is derived from an EMBL/GenBank/DDBJ whole genome shotgun (WGS) entry which is preliminary data.</text>
</comment>
<evidence type="ECO:0000313" key="4">
    <source>
        <dbReference type="Proteomes" id="UP000030185"/>
    </source>
</evidence>
<dbReference type="Pfam" id="PF04784">
    <property type="entry name" value="DUF547"/>
    <property type="match status" value="1"/>
</dbReference>
<dbReference type="EMBL" id="BBLT01000003">
    <property type="protein sequence ID" value="GAL84891.1"/>
    <property type="molecule type" value="Genomic_DNA"/>
</dbReference>
<name>A0A098LD90_9BACT</name>
<organism evidence="3 4">
    <name type="scientific">Sporocytophaga myxococcoides</name>
    <dbReference type="NCBI Taxonomy" id="153721"/>
    <lineage>
        <taxon>Bacteria</taxon>
        <taxon>Pseudomonadati</taxon>
        <taxon>Bacteroidota</taxon>
        <taxon>Cytophagia</taxon>
        <taxon>Cytophagales</taxon>
        <taxon>Cytophagaceae</taxon>
        <taxon>Sporocytophaga</taxon>
    </lineage>
</organism>
<dbReference type="STRING" id="153721.MYP_2119"/>
<dbReference type="AlphaFoldDB" id="A0A098LD90"/>
<dbReference type="eggNOG" id="COG0398">
    <property type="taxonomic scope" value="Bacteria"/>
</dbReference>
<sequence length="237" mass="27292">MKIKALFTLMFFTFQGLQAENLSAFFSKSNKFFSKYVEKGKVNYQKLSQNEKPLAELTNLIATADLSTSDTTEKKAFYINAYNILVIKEITDNYPIESPQDVDDFFTTKFMIAGEKLSLAEIEKKKIFSQYNDIRLVFVISSGMIGSAPILNEAFTPKNLEKLLTEQAKLISNDNNYIRVKKNSNLILLADIFKRSGAKFKDKDLVKYVNAYREEDLPESYSFDFYPGNRKLNDIKY</sequence>
<reference evidence="3 4" key="1">
    <citation type="submission" date="2014-09" db="EMBL/GenBank/DDBJ databases">
        <title>Sporocytophaga myxococcoides PG-01 genome sequencing.</title>
        <authorList>
            <person name="Liu L."/>
            <person name="Gao P.J."/>
            <person name="Chen G.J."/>
            <person name="Wang L.S."/>
        </authorList>
    </citation>
    <scope>NUCLEOTIDE SEQUENCE [LARGE SCALE GENOMIC DNA]</scope>
    <source>
        <strain evidence="3 4">PG-01</strain>
    </source>
</reference>
<feature type="signal peptide" evidence="1">
    <location>
        <begin position="1"/>
        <end position="19"/>
    </location>
</feature>